<gene>
    <name evidence="2" type="ORF">C1SCF055_LOCUS10539</name>
</gene>
<reference evidence="2" key="1">
    <citation type="submission" date="2022-10" db="EMBL/GenBank/DDBJ databases">
        <authorList>
            <person name="Chen Y."/>
            <person name="Dougan E. K."/>
            <person name="Chan C."/>
            <person name="Rhodes N."/>
            <person name="Thang M."/>
        </authorList>
    </citation>
    <scope>NUCLEOTIDE SEQUENCE</scope>
</reference>
<comment type="caution">
    <text evidence="2">The sequence shown here is derived from an EMBL/GenBank/DDBJ whole genome shotgun (WGS) entry which is preliminary data.</text>
</comment>
<proteinExistence type="predicted"/>
<keyword evidence="4" id="KW-1185">Reference proteome</keyword>
<feature type="region of interest" description="Disordered" evidence="1">
    <location>
        <begin position="1"/>
        <end position="43"/>
    </location>
</feature>
<protein>
    <submittedName>
        <fullName evidence="2">Uncharacterized protein</fullName>
    </submittedName>
</protein>
<evidence type="ECO:0000313" key="2">
    <source>
        <dbReference type="EMBL" id="CAI3982879.1"/>
    </source>
</evidence>
<dbReference type="EMBL" id="CAMXCT010000757">
    <property type="protein sequence ID" value="CAI3982879.1"/>
    <property type="molecule type" value="Genomic_DNA"/>
</dbReference>
<dbReference type="EMBL" id="CAMXCT030000757">
    <property type="protein sequence ID" value="CAL4770191.1"/>
    <property type="molecule type" value="Genomic_DNA"/>
</dbReference>
<dbReference type="AlphaFoldDB" id="A0A9P1FML0"/>
<evidence type="ECO:0000256" key="1">
    <source>
        <dbReference type="SAM" id="MobiDB-lite"/>
    </source>
</evidence>
<accession>A0A9P1FML0</accession>
<sequence length="95" mass="11542">MGSQEEQRRKEEEEKAAAQEKERQAIEEGERTRREEKERQRRMESAFWESLSLEEKDRLMTMLQGIVLFRDQLQRIRSEEQELHSYIEGKALDGW</sequence>
<dbReference type="Proteomes" id="UP001152797">
    <property type="component" value="Unassembled WGS sequence"/>
</dbReference>
<evidence type="ECO:0000313" key="3">
    <source>
        <dbReference type="EMBL" id="CAL1136254.1"/>
    </source>
</evidence>
<dbReference type="EMBL" id="CAMXCT020000757">
    <property type="protein sequence ID" value="CAL1136254.1"/>
    <property type="molecule type" value="Genomic_DNA"/>
</dbReference>
<evidence type="ECO:0000313" key="4">
    <source>
        <dbReference type="Proteomes" id="UP001152797"/>
    </source>
</evidence>
<reference evidence="3" key="2">
    <citation type="submission" date="2024-04" db="EMBL/GenBank/DDBJ databases">
        <authorList>
            <person name="Chen Y."/>
            <person name="Shah S."/>
            <person name="Dougan E. K."/>
            <person name="Thang M."/>
            <person name="Chan C."/>
        </authorList>
    </citation>
    <scope>NUCLEOTIDE SEQUENCE [LARGE SCALE GENOMIC DNA]</scope>
</reference>
<name>A0A9P1FML0_9DINO</name>
<organism evidence="2">
    <name type="scientific">Cladocopium goreaui</name>
    <dbReference type="NCBI Taxonomy" id="2562237"/>
    <lineage>
        <taxon>Eukaryota</taxon>
        <taxon>Sar</taxon>
        <taxon>Alveolata</taxon>
        <taxon>Dinophyceae</taxon>
        <taxon>Suessiales</taxon>
        <taxon>Symbiodiniaceae</taxon>
        <taxon>Cladocopium</taxon>
    </lineage>
</organism>